<dbReference type="InterPro" id="IPR011034">
    <property type="entry name" value="Formyl_transferase-like_C_sf"/>
</dbReference>
<reference evidence="13" key="2">
    <citation type="submission" date="2010-05" db="EMBL/GenBank/DDBJ databases">
        <authorList>
            <person name="Almeida L.G."/>
            <person name="Nicolas M.F."/>
            <person name="Souza R.C."/>
            <person name="Vasconcelos A.T.R."/>
        </authorList>
    </citation>
    <scope>NUCLEOTIDE SEQUENCE</scope>
</reference>
<keyword evidence="8" id="KW-0496">Mitochondrion</keyword>
<organism evidence="13">
    <name type="scientific">Anopheles darlingi</name>
    <name type="common">Mosquito</name>
    <dbReference type="NCBI Taxonomy" id="43151"/>
    <lineage>
        <taxon>Eukaryota</taxon>
        <taxon>Metazoa</taxon>
        <taxon>Ecdysozoa</taxon>
        <taxon>Arthropoda</taxon>
        <taxon>Hexapoda</taxon>
        <taxon>Insecta</taxon>
        <taxon>Pterygota</taxon>
        <taxon>Neoptera</taxon>
        <taxon>Endopterygota</taxon>
        <taxon>Diptera</taxon>
        <taxon>Nematocera</taxon>
        <taxon>Culicoidea</taxon>
        <taxon>Culicidae</taxon>
        <taxon>Anophelinae</taxon>
        <taxon>Anopheles</taxon>
    </lineage>
</organism>
<keyword evidence="7" id="KW-0809">Transit peptide</keyword>
<evidence type="ECO:0000256" key="3">
    <source>
        <dbReference type="ARBA" id="ARBA00012261"/>
    </source>
</evidence>
<evidence type="ECO:0000256" key="10">
    <source>
        <dbReference type="ARBA" id="ARBA00057846"/>
    </source>
</evidence>
<comment type="subcellular location">
    <subcellularLocation>
        <location evidence="1">Mitochondrion</location>
    </subcellularLocation>
</comment>
<reference evidence="13" key="3">
    <citation type="journal article" date="2013" name="Nucleic Acids Res.">
        <title>The genome of Anopheles darlingi, the main neotropical malaria vector.</title>
        <authorList>
            <person name="Marinotti O."/>
            <person name="Cerqueira G.C."/>
            <person name="de Almeida L.G."/>
            <person name="Ferro M.I."/>
            <person name="Loreto E.L."/>
            <person name="Zaha A."/>
            <person name="Teixeira S.M."/>
            <person name="Wespiser A.R."/>
            <person name="Almeida E Silva A."/>
            <person name="Schlindwein A.D."/>
            <person name="Pacheco A.C."/>
            <person name="Silva A.L."/>
            <person name="Graveley B.R."/>
            <person name="Walenz B.P."/>
            <person name="Lima Bde A."/>
            <person name="Ribeiro C.A."/>
            <person name="Nunes-Silva C.G."/>
            <person name="de Carvalho C.R."/>
            <person name="Soares C.M."/>
            <person name="de Menezes C.B."/>
            <person name="Matiolli C."/>
            <person name="Caffrey D."/>
            <person name="Araujo D.A."/>
            <person name="de Oliveira D.M."/>
            <person name="Golenbock D."/>
            <person name="Grisard E.C."/>
            <person name="Fantinatti-Garboggini F."/>
            <person name="de Carvalho F.M."/>
            <person name="Barcellos F.G."/>
            <person name="Prosdocimi F."/>
            <person name="May G."/>
            <person name="Azevedo Junior G.M."/>
            <person name="Guimaraes G.M."/>
            <person name="Goldman G.H."/>
            <person name="Padilha I.Q."/>
            <person name="Batista Jda S."/>
            <person name="Ferro J.A."/>
            <person name="Ribeiro J.M."/>
            <person name="Fietto J.L."/>
            <person name="Dabbas K.M."/>
            <person name="Cerdeira L."/>
            <person name="Agnez-Lima L.F."/>
            <person name="Brocchi M."/>
            <person name="de Carvalho M.O."/>
            <person name="Teixeira Mde M."/>
            <person name="Diniz Maia Mde M."/>
            <person name="Goldman M.H."/>
            <person name="Cruz Schneider M.P."/>
            <person name="Felipe M.S."/>
            <person name="Hungria M."/>
            <person name="Nicolas M.F."/>
            <person name="Pereira M."/>
            <person name="Montes M.A."/>
            <person name="Cantao M.E."/>
            <person name="Vincentz M."/>
            <person name="Rafael M.S."/>
            <person name="Silverman N."/>
            <person name="Stoco P.H."/>
            <person name="Souza R.C."/>
            <person name="Vicentini R."/>
            <person name="Gazzinelli R.T."/>
            <person name="Neves Rde O."/>
            <person name="Silva R."/>
            <person name="Astolfi-Filho S."/>
            <person name="Maciel T.E."/>
            <person name="Urmenyi T.P."/>
            <person name="Tadei W.P."/>
            <person name="Camargo E.P."/>
            <person name="de Vasconcelos A.T."/>
        </authorList>
    </citation>
    <scope>NUCLEOTIDE SEQUENCE</scope>
</reference>
<dbReference type="VEuPathDB" id="VectorBase:ADAC003591"/>
<dbReference type="Proteomes" id="UP000000673">
    <property type="component" value="Unassembled WGS sequence"/>
</dbReference>
<dbReference type="InterPro" id="IPR005793">
    <property type="entry name" value="Formyl_trans_C"/>
</dbReference>
<dbReference type="Pfam" id="PF02911">
    <property type="entry name" value="Formyl_trans_C"/>
    <property type="match status" value="1"/>
</dbReference>
<evidence type="ECO:0000256" key="5">
    <source>
        <dbReference type="ARBA" id="ARBA00022679"/>
    </source>
</evidence>
<evidence type="ECO:0000313" key="13">
    <source>
        <dbReference type="EMBL" id="ETN64659.1"/>
    </source>
</evidence>
<evidence type="ECO:0000256" key="8">
    <source>
        <dbReference type="ARBA" id="ARBA00023128"/>
    </source>
</evidence>
<accession>W5JPG9</accession>
<dbReference type="FunCoup" id="W5JPG9">
    <property type="interactions" value="607"/>
</dbReference>
<evidence type="ECO:0000256" key="4">
    <source>
        <dbReference type="ARBA" id="ARBA00014185"/>
    </source>
</evidence>
<keyword evidence="15" id="KW-1185">Reference proteome</keyword>
<evidence type="ECO:0000256" key="9">
    <source>
        <dbReference type="ARBA" id="ARBA00052555"/>
    </source>
</evidence>
<dbReference type="InterPro" id="IPR005794">
    <property type="entry name" value="Fmt"/>
</dbReference>
<evidence type="ECO:0000313" key="14">
    <source>
        <dbReference type="EnsemblMetazoa" id="ADAC003591-PA"/>
    </source>
</evidence>
<dbReference type="VEuPathDB" id="VectorBase:ADAR2_007127"/>
<evidence type="ECO:0000256" key="6">
    <source>
        <dbReference type="ARBA" id="ARBA00022917"/>
    </source>
</evidence>
<dbReference type="InterPro" id="IPR002376">
    <property type="entry name" value="Formyl_transf_N"/>
</dbReference>
<keyword evidence="5 13" id="KW-0808">Transferase</keyword>
<dbReference type="STRING" id="43151.W5JPG9"/>
<evidence type="ECO:0000256" key="7">
    <source>
        <dbReference type="ARBA" id="ARBA00022946"/>
    </source>
</evidence>
<dbReference type="AlphaFoldDB" id="W5JPG9"/>
<feature type="domain" description="Formyl transferase N-terminal" evidence="11">
    <location>
        <begin position="93"/>
        <end position="198"/>
    </location>
</feature>
<dbReference type="InterPro" id="IPR041711">
    <property type="entry name" value="Met-tRNA-FMT_N"/>
</dbReference>
<dbReference type="GO" id="GO:0005739">
    <property type="term" value="C:mitochondrion"/>
    <property type="evidence" value="ECO:0007669"/>
    <property type="project" value="UniProtKB-SubCell"/>
</dbReference>
<dbReference type="EnsemblMetazoa" id="ADAC003591-RA">
    <property type="protein sequence ID" value="ADAC003591-PA"/>
    <property type="gene ID" value="ADAC003591"/>
</dbReference>
<evidence type="ECO:0000259" key="11">
    <source>
        <dbReference type="Pfam" id="PF00551"/>
    </source>
</evidence>
<dbReference type="GO" id="GO:0004479">
    <property type="term" value="F:methionyl-tRNA formyltransferase activity"/>
    <property type="evidence" value="ECO:0007669"/>
    <property type="project" value="UniProtKB-EC"/>
</dbReference>
<evidence type="ECO:0000259" key="12">
    <source>
        <dbReference type="Pfam" id="PF02911"/>
    </source>
</evidence>
<dbReference type="EC" id="2.1.2.9" evidence="3"/>
<dbReference type="PANTHER" id="PTHR11138:SF5">
    <property type="entry name" value="METHIONYL-TRNA FORMYLTRANSFERASE, MITOCHONDRIAL"/>
    <property type="match status" value="1"/>
</dbReference>
<reference evidence="13 15" key="1">
    <citation type="journal article" date="2010" name="BMC Genomics">
        <title>Combination of measures distinguishes pre-miRNAs from other stem-loops in the genome of the newly sequenced Anopheles darlingi.</title>
        <authorList>
            <person name="Mendes N.D."/>
            <person name="Freitas A.T."/>
            <person name="Vasconcelos A.T."/>
            <person name="Sagot M.F."/>
        </authorList>
    </citation>
    <scope>NUCLEOTIDE SEQUENCE</scope>
</reference>
<dbReference type="PANTHER" id="PTHR11138">
    <property type="entry name" value="METHIONYL-TRNA FORMYLTRANSFERASE"/>
    <property type="match status" value="1"/>
</dbReference>
<evidence type="ECO:0000256" key="1">
    <source>
        <dbReference type="ARBA" id="ARBA00004173"/>
    </source>
</evidence>
<feature type="domain" description="Formyl transferase C-terminal" evidence="12">
    <location>
        <begin position="223"/>
        <end position="329"/>
    </location>
</feature>
<comment type="catalytic activity">
    <reaction evidence="9">
        <text>L-methionyl-tRNA(fMet) + (6R)-10-formyltetrahydrofolate = N-formyl-L-methionyl-tRNA(fMet) + (6S)-5,6,7,8-tetrahydrofolate + H(+)</text>
        <dbReference type="Rhea" id="RHEA:24380"/>
        <dbReference type="Rhea" id="RHEA-COMP:9952"/>
        <dbReference type="Rhea" id="RHEA-COMP:9953"/>
        <dbReference type="ChEBI" id="CHEBI:15378"/>
        <dbReference type="ChEBI" id="CHEBI:57453"/>
        <dbReference type="ChEBI" id="CHEBI:78530"/>
        <dbReference type="ChEBI" id="CHEBI:78844"/>
        <dbReference type="ChEBI" id="CHEBI:195366"/>
        <dbReference type="EC" id="2.1.2.9"/>
    </reaction>
    <physiologicalReaction direction="left-to-right" evidence="9">
        <dbReference type="Rhea" id="RHEA:24381"/>
    </physiologicalReaction>
</comment>
<reference evidence="14" key="4">
    <citation type="submission" date="2015-06" db="UniProtKB">
        <authorList>
            <consortium name="EnsemblMetazoa"/>
        </authorList>
    </citation>
    <scope>IDENTIFICATION</scope>
</reference>
<dbReference type="OMA" id="GASPIHE"/>
<proteinExistence type="inferred from homology"/>
<dbReference type="SUPFAM" id="SSF53328">
    <property type="entry name" value="Formyltransferase"/>
    <property type="match status" value="1"/>
</dbReference>
<dbReference type="FunFam" id="3.40.50.12230:FF:000003">
    <property type="entry name" value="methionyl-tRNA formyltransferase, mitochondrial"/>
    <property type="match status" value="1"/>
</dbReference>
<dbReference type="Gene3D" id="3.40.50.12230">
    <property type="match status" value="1"/>
</dbReference>
<dbReference type="HOGENOM" id="CLU_033347_0_0_1"/>
<keyword evidence="6" id="KW-0648">Protein biosynthesis</keyword>
<comment type="function">
    <text evidence="10">Methionyl-tRNA formyltransferase that formylates methionyl-tRNA in mitochondria and is crucial for translation initiation.</text>
</comment>
<protein>
    <recommendedName>
        <fullName evidence="4">Methionyl-tRNA formyltransferase, mitochondrial</fullName>
        <ecNumber evidence="3">2.1.2.9</ecNumber>
    </recommendedName>
</protein>
<evidence type="ECO:0000313" key="15">
    <source>
        <dbReference type="Proteomes" id="UP000000673"/>
    </source>
</evidence>
<comment type="similarity">
    <text evidence="2">Belongs to the Fmt family.</text>
</comment>
<dbReference type="eggNOG" id="KOG3082">
    <property type="taxonomic scope" value="Eukaryota"/>
</dbReference>
<dbReference type="CDD" id="cd08646">
    <property type="entry name" value="FMT_core_Met-tRNA-FMT_N"/>
    <property type="match status" value="1"/>
</dbReference>
<dbReference type="NCBIfam" id="TIGR00460">
    <property type="entry name" value="fmt"/>
    <property type="match status" value="1"/>
</dbReference>
<evidence type="ECO:0000256" key="2">
    <source>
        <dbReference type="ARBA" id="ARBA00010699"/>
    </source>
</evidence>
<dbReference type="InterPro" id="IPR036477">
    <property type="entry name" value="Formyl_transf_N_sf"/>
</dbReference>
<gene>
    <name evidence="13" type="ORF">AND_003591</name>
</gene>
<dbReference type="Pfam" id="PF00551">
    <property type="entry name" value="Formyl_trans_N"/>
    <property type="match status" value="1"/>
</dbReference>
<name>W5JPG9_ANODA</name>
<sequence length="341" mass="38712">MNVFVNVSWRRTASLGKNCDARSYSSNISRLKILFFGTDNFSLPSLKAIHRNWKQGSTVSSLEVVTSFKAAKNSVKQYSLAEGIPVSDWQSYRPNEKFDLGVVVSFGHLIREEVISSFNRGMLNVHASLLPQLRGAAPIVHAIANGHRRTGISIMRIEPKHFDIGEILLQSTIDIPRDMLMPQLHDELAQLGANCLMKCIDDLDFYNSQVVQQDSSKATYAPKIDRNFTEIRWKHHTALQVYDLYRSLYSLAPLKTWFCGEPIKLFEIAYRHDQTKATNRIERVPGCIEYSRKTKQLIVWCCDGFCIEVLKLAVGGKKTLTAQDFHNGFLSKVAHSQRIFG</sequence>
<dbReference type="SUPFAM" id="SSF50486">
    <property type="entry name" value="FMT C-terminal domain-like"/>
    <property type="match status" value="1"/>
</dbReference>
<dbReference type="EMBL" id="ADMH02000922">
    <property type="protein sequence ID" value="ETN64659.1"/>
    <property type="molecule type" value="Genomic_DNA"/>
</dbReference>